<dbReference type="Proteomes" id="UP000031982">
    <property type="component" value="Unassembled WGS sequence"/>
</dbReference>
<name>A0ABR5ATW0_BACBA</name>
<evidence type="ECO:0008006" key="3">
    <source>
        <dbReference type="Google" id="ProtNLM"/>
    </source>
</evidence>
<keyword evidence="2" id="KW-1185">Reference proteome</keyword>
<proteinExistence type="predicted"/>
<evidence type="ECO:0000313" key="2">
    <source>
        <dbReference type="Proteomes" id="UP000031982"/>
    </source>
</evidence>
<dbReference type="EMBL" id="JXLP01000010">
    <property type="protein sequence ID" value="KIL78182.1"/>
    <property type="molecule type" value="Genomic_DNA"/>
</dbReference>
<comment type="caution">
    <text evidence="1">The sequence shown here is derived from an EMBL/GenBank/DDBJ whole genome shotgun (WGS) entry which is preliminary data.</text>
</comment>
<gene>
    <name evidence="1" type="ORF">SD77_0783</name>
</gene>
<sequence>MALASSVKKKRLREGSLKSMPSLNCFFIPGKALYSDNMVIY</sequence>
<reference evidence="1 2" key="1">
    <citation type="submission" date="2015-01" db="EMBL/GenBank/DDBJ databases">
        <title>Genome Assembly of Bacillus badius MTCC 1458.</title>
        <authorList>
            <person name="Verma A."/>
            <person name="Khatri I."/>
            <person name="Mual P."/>
            <person name="Subramanian S."/>
            <person name="Krishnamurthi S."/>
        </authorList>
    </citation>
    <scope>NUCLEOTIDE SEQUENCE [LARGE SCALE GENOMIC DNA]</scope>
    <source>
        <strain evidence="1 2">MTCC 1458</strain>
    </source>
</reference>
<evidence type="ECO:0000313" key="1">
    <source>
        <dbReference type="EMBL" id="KIL78182.1"/>
    </source>
</evidence>
<accession>A0ABR5ATW0</accession>
<protein>
    <recommendedName>
        <fullName evidence="3">Ribose 5-phosphate isomerase B</fullName>
    </recommendedName>
</protein>
<organism evidence="1 2">
    <name type="scientific">Bacillus badius</name>
    <dbReference type="NCBI Taxonomy" id="1455"/>
    <lineage>
        <taxon>Bacteria</taxon>
        <taxon>Bacillati</taxon>
        <taxon>Bacillota</taxon>
        <taxon>Bacilli</taxon>
        <taxon>Bacillales</taxon>
        <taxon>Bacillaceae</taxon>
        <taxon>Pseudobacillus</taxon>
    </lineage>
</organism>